<dbReference type="Gene3D" id="2.60.40.1220">
    <property type="match status" value="1"/>
</dbReference>
<feature type="chain" id="PRO_5045702668" evidence="4">
    <location>
        <begin position="31"/>
        <end position="201"/>
    </location>
</feature>
<dbReference type="RefSeq" id="WP_328340987.1">
    <property type="nucleotide sequence ID" value="NZ_CP107906.1"/>
</dbReference>
<dbReference type="InterPro" id="IPR014756">
    <property type="entry name" value="Ig_E-set"/>
</dbReference>
<evidence type="ECO:0000256" key="3">
    <source>
        <dbReference type="SAM" id="Phobius"/>
    </source>
</evidence>
<evidence type="ECO:0000259" key="5">
    <source>
        <dbReference type="Pfam" id="PF04234"/>
    </source>
</evidence>
<feature type="transmembrane region" description="Helical" evidence="3">
    <location>
        <begin position="163"/>
        <end position="185"/>
    </location>
</feature>
<evidence type="ECO:0000313" key="6">
    <source>
        <dbReference type="EMBL" id="WUG95555.1"/>
    </source>
</evidence>
<evidence type="ECO:0000256" key="4">
    <source>
        <dbReference type="SAM" id="SignalP"/>
    </source>
</evidence>
<keyword evidence="3" id="KW-0812">Transmembrane</keyword>
<proteinExistence type="predicted"/>
<reference evidence="6 7" key="1">
    <citation type="submission" date="2022-10" db="EMBL/GenBank/DDBJ databases">
        <title>The complete genomes of actinobacterial strains from the NBC collection.</title>
        <authorList>
            <person name="Joergensen T.S."/>
            <person name="Alvarez Arevalo M."/>
            <person name="Sterndorff E.B."/>
            <person name="Faurdal D."/>
            <person name="Vuksanovic O."/>
            <person name="Mourched A.-S."/>
            <person name="Charusanti P."/>
            <person name="Shaw S."/>
            <person name="Blin K."/>
            <person name="Weber T."/>
        </authorList>
    </citation>
    <scope>NUCLEOTIDE SEQUENCE [LARGE SCALE GENOMIC DNA]</scope>
    <source>
        <strain evidence="6 7">NBC_00456</strain>
    </source>
</reference>
<name>A0ABZ1NVE7_STRVL</name>
<organism evidence="6 7">
    <name type="scientific">Streptomyces violaceus</name>
    <name type="common">Streptomyces venezuelae</name>
    <dbReference type="NCBI Taxonomy" id="1936"/>
    <lineage>
        <taxon>Bacteria</taxon>
        <taxon>Bacillati</taxon>
        <taxon>Actinomycetota</taxon>
        <taxon>Actinomycetes</taxon>
        <taxon>Kitasatosporales</taxon>
        <taxon>Streptomycetaceae</taxon>
        <taxon>Streptomyces</taxon>
    </lineage>
</organism>
<evidence type="ECO:0000313" key="7">
    <source>
        <dbReference type="Proteomes" id="UP001341259"/>
    </source>
</evidence>
<sequence>MRGLRLLRAAPALLGCLGVLLVLGGTPAHAHTALKDATPGPGSRVAPGAEVVSLTFGRLRSGTTPEITLTGPGGDALPVGRPVLAGDAVACAAVGSLRPGVHTLSYAVTSADGDRQSSAFQFEVADGAEPAVTSSVCNALSLAKPDTETTEGGTVLGLGRTTALAVLAGAAAVLVAGGVLTARVLRRARTTRTRGKGAAAA</sequence>
<feature type="signal peptide" evidence="4">
    <location>
        <begin position="1"/>
        <end position="30"/>
    </location>
</feature>
<keyword evidence="3" id="KW-0472">Membrane</keyword>
<keyword evidence="3" id="KW-1133">Transmembrane helix</keyword>
<feature type="domain" description="CopC" evidence="5">
    <location>
        <begin position="31"/>
        <end position="124"/>
    </location>
</feature>
<dbReference type="SUPFAM" id="SSF81296">
    <property type="entry name" value="E set domains"/>
    <property type="match status" value="1"/>
</dbReference>
<dbReference type="InterPro" id="IPR007348">
    <property type="entry name" value="CopC_dom"/>
</dbReference>
<evidence type="ECO:0000256" key="2">
    <source>
        <dbReference type="ARBA" id="ARBA00023008"/>
    </source>
</evidence>
<keyword evidence="1 4" id="KW-0732">Signal</keyword>
<keyword evidence="2" id="KW-0186">Copper</keyword>
<dbReference type="Pfam" id="PF04234">
    <property type="entry name" value="CopC"/>
    <property type="match status" value="1"/>
</dbReference>
<accession>A0ABZ1NVE7</accession>
<protein>
    <submittedName>
        <fullName evidence="6">Copper resistance protein CopC</fullName>
    </submittedName>
</protein>
<dbReference type="InterPro" id="IPR014755">
    <property type="entry name" value="Cu-Rt/internalin_Ig-like"/>
</dbReference>
<evidence type="ECO:0000256" key="1">
    <source>
        <dbReference type="ARBA" id="ARBA00022729"/>
    </source>
</evidence>
<dbReference type="EMBL" id="CP107906">
    <property type="protein sequence ID" value="WUG95555.1"/>
    <property type="molecule type" value="Genomic_DNA"/>
</dbReference>
<gene>
    <name evidence="6" type="ORF">OHB29_22360</name>
</gene>
<dbReference type="Proteomes" id="UP001341259">
    <property type="component" value="Chromosome"/>
</dbReference>
<keyword evidence="7" id="KW-1185">Reference proteome</keyword>